<name>A0A117M4D9_9FIRM</name>
<dbReference type="Proteomes" id="UP000054705">
    <property type="component" value="Unassembled WGS sequence"/>
</dbReference>
<proteinExistence type="predicted"/>
<organism evidence="1 2">
    <name type="scientific">Pelotomaculum thermopropionicum</name>
    <dbReference type="NCBI Taxonomy" id="110500"/>
    <lineage>
        <taxon>Bacteria</taxon>
        <taxon>Bacillati</taxon>
        <taxon>Bacillota</taxon>
        <taxon>Clostridia</taxon>
        <taxon>Eubacteriales</taxon>
        <taxon>Desulfotomaculaceae</taxon>
        <taxon>Pelotomaculum</taxon>
    </lineage>
</organism>
<accession>A0A117M4D9</accession>
<sequence length="93" mass="10609">NKLKRGHWGLDMVSRKDCCGSAYQKSKRPLTVEAGRASGSKNRKRIVRYHTSREYEAKNIMVKLIAELDQGTYVNPSKVTVSEKIDTFRPNIP</sequence>
<reference evidence="2" key="1">
    <citation type="journal article" date="2015" name="MBio">
        <title>Genome-Resolved Metagenomic Analysis Reveals Roles for Candidate Phyla and Other Microbial Community Members in Biogeochemical Transformations in Oil Reservoirs.</title>
        <authorList>
            <person name="Hu P."/>
            <person name="Tom L."/>
            <person name="Singh A."/>
            <person name="Thomas B.C."/>
            <person name="Baker B.J."/>
            <person name="Piceno Y.M."/>
            <person name="Andersen G.L."/>
            <person name="Banfield J.F."/>
        </authorList>
    </citation>
    <scope>NUCLEOTIDE SEQUENCE [LARGE SCALE GENOMIC DNA]</scope>
</reference>
<comment type="caution">
    <text evidence="1">The sequence shown here is derived from an EMBL/GenBank/DDBJ whole genome shotgun (WGS) entry which is preliminary data.</text>
</comment>
<gene>
    <name evidence="1" type="ORF">XD97_0106</name>
</gene>
<feature type="non-terminal residue" evidence="1">
    <location>
        <position position="1"/>
    </location>
</feature>
<protein>
    <submittedName>
        <fullName evidence="1">Uncharacterized protein</fullName>
    </submittedName>
</protein>
<dbReference type="AlphaFoldDB" id="A0A117M4D9"/>
<evidence type="ECO:0000313" key="1">
    <source>
        <dbReference type="EMBL" id="KUK83742.1"/>
    </source>
</evidence>
<evidence type="ECO:0000313" key="2">
    <source>
        <dbReference type="Proteomes" id="UP000054705"/>
    </source>
</evidence>
<dbReference type="EMBL" id="LGGS01000017">
    <property type="protein sequence ID" value="KUK83742.1"/>
    <property type="molecule type" value="Genomic_DNA"/>
</dbReference>